<dbReference type="CDD" id="cd02966">
    <property type="entry name" value="TlpA_like_family"/>
    <property type="match status" value="1"/>
</dbReference>
<dbReference type="Proteomes" id="UP000004491">
    <property type="component" value="Unassembled WGS sequence"/>
</dbReference>
<dbReference type="Pfam" id="PF00578">
    <property type="entry name" value="AhpC-TSA"/>
    <property type="match status" value="1"/>
</dbReference>
<accession>G2DDF3</accession>
<sequence length="208" mass="23659">MILSSVRRSSAELEFRVRWMKLKSSELMPRMSVTHWVPGISGPSPHVLGEFGKMSAKLFTTLLITVLFTNLVLADGVDFELPGLDGKQHRLSDYRGKWVLVNYWATWCPPCREELPELEVFHNNHKDKDAVVLGVDMERIDKKRLRRFVDDQFLSYPILMQKPTPHTALGKVPGLPTSYLISPQGEVVARQVGQISASDIENFIDKNN</sequence>
<evidence type="ECO:0000256" key="1">
    <source>
        <dbReference type="ARBA" id="ARBA00023284"/>
    </source>
</evidence>
<name>G2DDF3_9GAMM</name>
<dbReference type="SUPFAM" id="SSF52833">
    <property type="entry name" value="Thioredoxin-like"/>
    <property type="match status" value="1"/>
</dbReference>
<organism evidence="3 4">
    <name type="scientific">endosymbiont of Riftia pachyptila</name>
    <name type="common">vent Ph05</name>
    <dbReference type="NCBI Taxonomy" id="1048808"/>
    <lineage>
        <taxon>Bacteria</taxon>
        <taxon>Pseudomonadati</taxon>
        <taxon>Pseudomonadota</taxon>
        <taxon>Gammaproteobacteria</taxon>
        <taxon>sulfur-oxidizing symbionts</taxon>
    </lineage>
</organism>
<keyword evidence="4" id="KW-1185">Reference proteome</keyword>
<dbReference type="GO" id="GO:0015036">
    <property type="term" value="F:disulfide oxidoreductase activity"/>
    <property type="evidence" value="ECO:0007669"/>
    <property type="project" value="UniProtKB-ARBA"/>
</dbReference>
<dbReference type="GO" id="GO:0016209">
    <property type="term" value="F:antioxidant activity"/>
    <property type="evidence" value="ECO:0007669"/>
    <property type="project" value="InterPro"/>
</dbReference>
<comment type="caution">
    <text evidence="3">The sequence shown here is derived from an EMBL/GenBank/DDBJ whole genome shotgun (WGS) entry which is preliminary data.</text>
</comment>
<dbReference type="Gene3D" id="3.40.30.10">
    <property type="entry name" value="Glutaredoxin"/>
    <property type="match status" value="1"/>
</dbReference>
<evidence type="ECO:0000259" key="2">
    <source>
        <dbReference type="PROSITE" id="PS51352"/>
    </source>
</evidence>
<dbReference type="PANTHER" id="PTHR42852:SF13">
    <property type="entry name" value="PROTEIN DIPZ"/>
    <property type="match status" value="1"/>
</dbReference>
<dbReference type="PROSITE" id="PS00194">
    <property type="entry name" value="THIOREDOXIN_1"/>
    <property type="match status" value="1"/>
</dbReference>
<feature type="domain" description="Thioredoxin" evidence="2">
    <location>
        <begin position="70"/>
        <end position="208"/>
    </location>
</feature>
<dbReference type="PANTHER" id="PTHR42852">
    <property type="entry name" value="THIOL:DISULFIDE INTERCHANGE PROTEIN DSBE"/>
    <property type="match status" value="1"/>
</dbReference>
<reference evidence="3" key="1">
    <citation type="journal article" date="2011" name="ISME J.">
        <title>The endosymbionts of the deep-sea tubeworms Riftia pachyptila and Tevnia jerichonana share an identical physiology as revealed by proteogenomic analyses.</title>
        <authorList>
            <person name="Gardebrecht A."/>
            <person name="Markert S."/>
            <person name="Felbeck H."/>
            <person name="Thuermer A."/>
            <person name="Albrecht D."/>
            <person name="Wollherr A."/>
            <person name="Kabisch J."/>
            <person name="Lehmann R."/>
            <person name="Daniel R."/>
            <person name="Liesegang H."/>
            <person name="Hecker M."/>
            <person name="Sievert S.M."/>
            <person name="Schweder T."/>
        </authorList>
    </citation>
    <scope>NUCLEOTIDE SEQUENCE [LARGE SCALE GENOMIC DNA]</scope>
</reference>
<evidence type="ECO:0000313" key="4">
    <source>
        <dbReference type="Proteomes" id="UP000004491"/>
    </source>
</evidence>
<protein>
    <submittedName>
        <fullName evidence="3">Putative thiol-disulfide oxidoreductase</fullName>
    </submittedName>
</protein>
<dbReference type="InterPro" id="IPR013766">
    <property type="entry name" value="Thioredoxin_domain"/>
</dbReference>
<gene>
    <name evidence="3" type="ORF">Rifp1Sym_bm00150</name>
</gene>
<dbReference type="AlphaFoldDB" id="G2DDF3"/>
<keyword evidence="1" id="KW-0676">Redox-active center</keyword>
<dbReference type="EMBL" id="AFOC01000040">
    <property type="protein sequence ID" value="EGV51354.1"/>
    <property type="molecule type" value="Genomic_DNA"/>
</dbReference>
<dbReference type="PROSITE" id="PS51352">
    <property type="entry name" value="THIOREDOXIN_2"/>
    <property type="match status" value="1"/>
</dbReference>
<dbReference type="InterPro" id="IPR050553">
    <property type="entry name" value="Thioredoxin_ResA/DsbE_sf"/>
</dbReference>
<evidence type="ECO:0000313" key="3">
    <source>
        <dbReference type="EMBL" id="EGV51354.1"/>
    </source>
</evidence>
<dbReference type="InterPro" id="IPR036249">
    <property type="entry name" value="Thioredoxin-like_sf"/>
</dbReference>
<dbReference type="InterPro" id="IPR000866">
    <property type="entry name" value="AhpC/TSA"/>
</dbReference>
<dbReference type="InterPro" id="IPR017937">
    <property type="entry name" value="Thioredoxin_CS"/>
</dbReference>
<proteinExistence type="predicted"/>